<evidence type="ECO:0000313" key="1">
    <source>
        <dbReference type="EMBL" id="KAL0401323.1"/>
    </source>
</evidence>
<dbReference type="InterPro" id="IPR027443">
    <property type="entry name" value="IPNS-like_sf"/>
</dbReference>
<dbReference type="AlphaFoldDB" id="A0AAW2T964"/>
<reference evidence="1" key="2">
    <citation type="journal article" date="2024" name="Plant">
        <title>Genomic evolution and insights into agronomic trait innovations of Sesamum species.</title>
        <authorList>
            <person name="Miao H."/>
            <person name="Wang L."/>
            <person name="Qu L."/>
            <person name="Liu H."/>
            <person name="Sun Y."/>
            <person name="Le M."/>
            <person name="Wang Q."/>
            <person name="Wei S."/>
            <person name="Zheng Y."/>
            <person name="Lin W."/>
            <person name="Duan Y."/>
            <person name="Cao H."/>
            <person name="Xiong S."/>
            <person name="Wang X."/>
            <person name="Wei L."/>
            <person name="Li C."/>
            <person name="Ma Q."/>
            <person name="Ju M."/>
            <person name="Zhao R."/>
            <person name="Li G."/>
            <person name="Mu C."/>
            <person name="Tian Q."/>
            <person name="Mei H."/>
            <person name="Zhang T."/>
            <person name="Gao T."/>
            <person name="Zhang H."/>
        </authorList>
    </citation>
    <scope>NUCLEOTIDE SEQUENCE</scope>
    <source>
        <strain evidence="1">KEN1</strain>
    </source>
</reference>
<organism evidence="1">
    <name type="scientific">Sesamum latifolium</name>
    <dbReference type="NCBI Taxonomy" id="2727402"/>
    <lineage>
        <taxon>Eukaryota</taxon>
        <taxon>Viridiplantae</taxon>
        <taxon>Streptophyta</taxon>
        <taxon>Embryophyta</taxon>
        <taxon>Tracheophyta</taxon>
        <taxon>Spermatophyta</taxon>
        <taxon>Magnoliopsida</taxon>
        <taxon>eudicotyledons</taxon>
        <taxon>Gunneridae</taxon>
        <taxon>Pentapetalae</taxon>
        <taxon>asterids</taxon>
        <taxon>lamiids</taxon>
        <taxon>Lamiales</taxon>
        <taxon>Pedaliaceae</taxon>
        <taxon>Sesamum</taxon>
    </lineage>
</organism>
<dbReference type="SUPFAM" id="SSF51197">
    <property type="entry name" value="Clavaminate synthase-like"/>
    <property type="match status" value="1"/>
</dbReference>
<sequence>MSSGKMVVEGGLGNGSSLAVPNVQEVLQSDANCVPEIYIKNPEERPKSSEISILSDDIPVIDFSLLAQGNDDERRKLDVTCQEWGFFQI</sequence>
<protein>
    <submittedName>
        <fullName evidence="1">Uncharacterized protein</fullName>
    </submittedName>
</protein>
<comment type="caution">
    <text evidence="1">The sequence shown here is derived from an EMBL/GenBank/DDBJ whole genome shotgun (WGS) entry which is preliminary data.</text>
</comment>
<dbReference type="Gene3D" id="2.60.120.330">
    <property type="entry name" value="B-lactam Antibiotic, Isopenicillin N Synthase, Chain"/>
    <property type="match status" value="1"/>
</dbReference>
<gene>
    <name evidence="1" type="ORF">Slati_4162200</name>
</gene>
<dbReference type="EMBL" id="JACGWN010000015">
    <property type="protein sequence ID" value="KAL0401323.1"/>
    <property type="molecule type" value="Genomic_DNA"/>
</dbReference>
<name>A0AAW2T964_9LAMI</name>
<reference evidence="1" key="1">
    <citation type="submission" date="2020-06" db="EMBL/GenBank/DDBJ databases">
        <authorList>
            <person name="Li T."/>
            <person name="Hu X."/>
            <person name="Zhang T."/>
            <person name="Song X."/>
            <person name="Zhang H."/>
            <person name="Dai N."/>
            <person name="Sheng W."/>
            <person name="Hou X."/>
            <person name="Wei L."/>
        </authorList>
    </citation>
    <scope>NUCLEOTIDE SEQUENCE</scope>
    <source>
        <strain evidence="1">KEN1</strain>
        <tissue evidence="1">Leaf</tissue>
    </source>
</reference>
<proteinExistence type="predicted"/>
<accession>A0AAW2T964</accession>